<dbReference type="Proteomes" id="UP001500236">
    <property type="component" value="Unassembled WGS sequence"/>
</dbReference>
<evidence type="ECO:0000259" key="1">
    <source>
        <dbReference type="Pfam" id="PF07969"/>
    </source>
</evidence>
<dbReference type="EMBL" id="BAAAVT010000009">
    <property type="protein sequence ID" value="GAA3064036.1"/>
    <property type="molecule type" value="Genomic_DNA"/>
</dbReference>
<dbReference type="PANTHER" id="PTHR22642">
    <property type="entry name" value="IMIDAZOLONEPROPIONASE"/>
    <property type="match status" value="1"/>
</dbReference>
<dbReference type="PANTHER" id="PTHR22642:SF20">
    <property type="entry name" value="AMIDOHYDROLASE 3 DOMAIN-CONTAINING PROTEIN"/>
    <property type="match status" value="1"/>
</dbReference>
<accession>A0ABP6M1I7</accession>
<dbReference type="Gene3D" id="3.20.20.140">
    <property type="entry name" value="Metal-dependent hydrolases"/>
    <property type="match status" value="1"/>
</dbReference>
<gene>
    <name evidence="2" type="ORF">GCM10010529_16420</name>
</gene>
<reference evidence="3" key="1">
    <citation type="journal article" date="2019" name="Int. J. Syst. Evol. Microbiol.">
        <title>The Global Catalogue of Microorganisms (GCM) 10K type strain sequencing project: providing services to taxonomists for standard genome sequencing and annotation.</title>
        <authorList>
            <consortium name="The Broad Institute Genomics Platform"/>
            <consortium name="The Broad Institute Genome Sequencing Center for Infectious Disease"/>
            <person name="Wu L."/>
            <person name="Ma J."/>
        </authorList>
    </citation>
    <scope>NUCLEOTIDE SEQUENCE [LARGE SCALE GENOMIC DNA]</scope>
    <source>
        <strain evidence="3">JCM 14309</strain>
    </source>
</reference>
<dbReference type="SUPFAM" id="SSF51556">
    <property type="entry name" value="Metallo-dependent hydrolases"/>
    <property type="match status" value="1"/>
</dbReference>
<dbReference type="Gene3D" id="2.30.40.10">
    <property type="entry name" value="Urease, subunit C, domain 1"/>
    <property type="match status" value="1"/>
</dbReference>
<proteinExistence type="predicted"/>
<dbReference type="Gene3D" id="3.10.310.70">
    <property type="match status" value="1"/>
</dbReference>
<dbReference type="InterPro" id="IPR011059">
    <property type="entry name" value="Metal-dep_hydrolase_composite"/>
</dbReference>
<dbReference type="InterPro" id="IPR033932">
    <property type="entry name" value="YtcJ-like"/>
</dbReference>
<keyword evidence="3" id="KW-1185">Reference proteome</keyword>
<dbReference type="SUPFAM" id="SSF51338">
    <property type="entry name" value="Composite domain of metallo-dependent hydrolases"/>
    <property type="match status" value="1"/>
</dbReference>
<evidence type="ECO:0000313" key="3">
    <source>
        <dbReference type="Proteomes" id="UP001500236"/>
    </source>
</evidence>
<organism evidence="2 3">
    <name type="scientific">Nesterenkonia aethiopica</name>
    <dbReference type="NCBI Taxonomy" id="269144"/>
    <lineage>
        <taxon>Bacteria</taxon>
        <taxon>Bacillati</taxon>
        <taxon>Actinomycetota</taxon>
        <taxon>Actinomycetes</taxon>
        <taxon>Micrococcales</taxon>
        <taxon>Micrococcaceae</taxon>
        <taxon>Nesterenkonia</taxon>
    </lineage>
</organism>
<evidence type="ECO:0000313" key="2">
    <source>
        <dbReference type="EMBL" id="GAA3064036.1"/>
    </source>
</evidence>
<dbReference type="InterPro" id="IPR013108">
    <property type="entry name" value="Amidohydro_3"/>
</dbReference>
<dbReference type="InterPro" id="IPR032466">
    <property type="entry name" value="Metal_Hydrolase"/>
</dbReference>
<feature type="domain" description="Amidohydrolase 3" evidence="1">
    <location>
        <begin position="69"/>
        <end position="555"/>
    </location>
</feature>
<name>A0ABP6M1I7_9MICC</name>
<sequence>MVTTIYRNATIFTADDAGTPGTPGTPGAPGAQAEAFAVSAGRFTHVGGLEQVREQARAGVAADGDEVLEVDLGGRFVGPGIIDSHTHLTTFGEAVGKVQLRDCRTLEEIRQRLLAAHRADPRTPRILGAGWLFDAVGDEHPTAAMLDEVLPDVPVYLDANDLHSVWVNTAALEEMGIDAHSPDPVGGRIARDAEGRATGMLYETAGRQYARNFLERITTPEDQVRFLELAFAAYLESGVTTVTDMAMNRADVAAIRALVARDGGLPFPVTAHMIIEPGEDTAADLAGIEEIVALQQEIAVGPEADWFRIAGVKFIMDGVIDACTATMRAPYADGTNCDPIWTAERLRPVAHAADEAGLQIAMHAIGDRTSEIALDLLEDCAMRRHPRRHRVEHLETVTEETIGRMARLGVTASMQPVHCDPAIMDNWKAVLGDHRSEEGFPWKMVRDAGVAITLGTDAPTAPHEALPNLYIALTGGSAMSPELPPYHPERAFTPEEALTALTAGGAWAGEMEHLRGRIRPGLEANFLVLDADPRREAPEALLSTQVHSTYVQGVQRHRR</sequence>
<dbReference type="CDD" id="cd01300">
    <property type="entry name" value="YtcJ_like"/>
    <property type="match status" value="1"/>
</dbReference>
<protein>
    <submittedName>
        <fullName evidence="2">Amidohydrolase</fullName>
    </submittedName>
</protein>
<comment type="caution">
    <text evidence="2">The sequence shown here is derived from an EMBL/GenBank/DDBJ whole genome shotgun (WGS) entry which is preliminary data.</text>
</comment>
<dbReference type="Pfam" id="PF07969">
    <property type="entry name" value="Amidohydro_3"/>
    <property type="match status" value="1"/>
</dbReference>
<dbReference type="RefSeq" id="WP_344685884.1">
    <property type="nucleotide sequence ID" value="NZ_BAAAVT010000009.1"/>
</dbReference>